<accession>A0A1I7SDZ6</accession>
<evidence type="ECO:0000313" key="1">
    <source>
        <dbReference type="EMBL" id="CAD5224321.1"/>
    </source>
</evidence>
<dbReference type="EMBL" id="CAJFCV020000004">
    <property type="protein sequence ID" value="CAG9113081.1"/>
    <property type="molecule type" value="Genomic_DNA"/>
</dbReference>
<protein>
    <submittedName>
        <fullName evidence="1">(pine wood nematode) hypothetical protein</fullName>
    </submittedName>
</protein>
<dbReference type="Proteomes" id="UP000582659">
    <property type="component" value="Unassembled WGS sequence"/>
</dbReference>
<dbReference type="WBParaSite" id="BXY_1125400.1">
    <property type="protein sequence ID" value="BXY_1125400.1"/>
    <property type="gene ID" value="BXY_1125400"/>
</dbReference>
<sequence>MIYEGGAVPPDHTIVRNAAPEGIEDENLITGCGTAAGDITFHGVGFSPQRLDRFCNRKKGGKNNVLIRLNDKSPKPFVEQDGSVRLCDDL</sequence>
<organism evidence="2 4">
    <name type="scientific">Bursaphelenchus xylophilus</name>
    <name type="common">Pinewood nematode worm</name>
    <name type="synonym">Aphelenchoides xylophilus</name>
    <dbReference type="NCBI Taxonomy" id="6326"/>
    <lineage>
        <taxon>Eukaryota</taxon>
        <taxon>Metazoa</taxon>
        <taxon>Ecdysozoa</taxon>
        <taxon>Nematoda</taxon>
        <taxon>Chromadorea</taxon>
        <taxon>Rhabditida</taxon>
        <taxon>Tylenchina</taxon>
        <taxon>Tylenchomorpha</taxon>
        <taxon>Aphelenchoidea</taxon>
        <taxon>Aphelenchoididae</taxon>
        <taxon>Bursaphelenchus</taxon>
    </lineage>
</organism>
<proteinExistence type="predicted"/>
<reference evidence="4" key="1">
    <citation type="submission" date="2016-11" db="UniProtKB">
        <authorList>
            <consortium name="WormBaseParasite"/>
        </authorList>
    </citation>
    <scope>IDENTIFICATION</scope>
</reference>
<dbReference type="AlphaFoldDB" id="A0A1I7SDZ6"/>
<evidence type="ECO:0000313" key="2">
    <source>
        <dbReference type="Proteomes" id="UP000095284"/>
    </source>
</evidence>
<dbReference type="EMBL" id="CAJFDI010000004">
    <property type="protein sequence ID" value="CAD5224321.1"/>
    <property type="molecule type" value="Genomic_DNA"/>
</dbReference>
<evidence type="ECO:0000313" key="3">
    <source>
        <dbReference type="Proteomes" id="UP000659654"/>
    </source>
</evidence>
<dbReference type="Proteomes" id="UP000095284">
    <property type="component" value="Unplaced"/>
</dbReference>
<gene>
    <name evidence="1" type="ORF">BXYJ_LOCUS7985</name>
</gene>
<name>A0A1I7SDZ6_BURXY</name>
<reference evidence="1" key="2">
    <citation type="submission" date="2020-09" db="EMBL/GenBank/DDBJ databases">
        <authorList>
            <person name="Kikuchi T."/>
        </authorList>
    </citation>
    <scope>NUCLEOTIDE SEQUENCE</scope>
    <source>
        <strain evidence="1">Ka4C1</strain>
    </source>
</reference>
<evidence type="ECO:0000313" key="4">
    <source>
        <dbReference type="WBParaSite" id="BXY_1125400.1"/>
    </source>
</evidence>
<dbReference type="Proteomes" id="UP000659654">
    <property type="component" value="Unassembled WGS sequence"/>
</dbReference>
<keyword evidence="3" id="KW-1185">Reference proteome</keyword>